<proteinExistence type="predicted"/>
<dbReference type="AlphaFoldDB" id="A0A4Y2IL58"/>
<evidence type="ECO:0000313" key="1">
    <source>
        <dbReference type="EMBL" id="GBM78508.1"/>
    </source>
</evidence>
<accession>A0A4Y2IL58</accession>
<dbReference type="Proteomes" id="UP000499080">
    <property type="component" value="Unassembled WGS sequence"/>
</dbReference>
<keyword evidence="2" id="KW-1185">Reference proteome</keyword>
<gene>
    <name evidence="1" type="ORF">AVEN_141605_1</name>
</gene>
<evidence type="ECO:0000313" key="2">
    <source>
        <dbReference type="Proteomes" id="UP000499080"/>
    </source>
</evidence>
<sequence length="159" mass="17465">MYRVCIDPKLSKLANSGNTITRLSLKSKLSHDLIHLLSLPASKLLRQPHQHTERTFPTHSLHFTRTSCPNNNQLLHPTPSRYSPGASVICCSLEGPGARPPPLDNSMERKYDLIWSRDAPGIGLGEGRGSVNWKFSSLNVGIVSRSLGSANGEPMERKG</sequence>
<name>A0A4Y2IL58_ARAVE</name>
<reference evidence="1 2" key="1">
    <citation type="journal article" date="2019" name="Sci. Rep.">
        <title>Orb-weaving spider Araneus ventricosus genome elucidates the spidroin gene catalogue.</title>
        <authorList>
            <person name="Kono N."/>
            <person name="Nakamura H."/>
            <person name="Ohtoshi R."/>
            <person name="Moran D.A.P."/>
            <person name="Shinohara A."/>
            <person name="Yoshida Y."/>
            <person name="Fujiwara M."/>
            <person name="Mori M."/>
            <person name="Tomita M."/>
            <person name="Arakawa K."/>
        </authorList>
    </citation>
    <scope>NUCLEOTIDE SEQUENCE [LARGE SCALE GENOMIC DNA]</scope>
</reference>
<dbReference type="EMBL" id="BGPR01002757">
    <property type="protein sequence ID" value="GBM78508.1"/>
    <property type="molecule type" value="Genomic_DNA"/>
</dbReference>
<protein>
    <submittedName>
        <fullName evidence="1">Uncharacterized protein</fullName>
    </submittedName>
</protein>
<organism evidence="1 2">
    <name type="scientific">Araneus ventricosus</name>
    <name type="common">Orbweaver spider</name>
    <name type="synonym">Epeira ventricosa</name>
    <dbReference type="NCBI Taxonomy" id="182803"/>
    <lineage>
        <taxon>Eukaryota</taxon>
        <taxon>Metazoa</taxon>
        <taxon>Ecdysozoa</taxon>
        <taxon>Arthropoda</taxon>
        <taxon>Chelicerata</taxon>
        <taxon>Arachnida</taxon>
        <taxon>Araneae</taxon>
        <taxon>Araneomorphae</taxon>
        <taxon>Entelegynae</taxon>
        <taxon>Araneoidea</taxon>
        <taxon>Araneidae</taxon>
        <taxon>Araneus</taxon>
    </lineage>
</organism>
<comment type="caution">
    <text evidence="1">The sequence shown here is derived from an EMBL/GenBank/DDBJ whole genome shotgun (WGS) entry which is preliminary data.</text>
</comment>